<accession>A0A0U1B064</accession>
<dbReference type="EMBL" id="CSWP01000001">
    <property type="protein sequence ID" value="CPV37188.1"/>
    <property type="molecule type" value="Genomic_DNA"/>
</dbReference>
<name>A0A0U1B064_9MYCO</name>
<reference evidence="1 2" key="1">
    <citation type="submission" date="2015-03" db="EMBL/GenBank/DDBJ databases">
        <authorList>
            <person name="Murphy D."/>
        </authorList>
    </citation>
    <scope>NUCLEOTIDE SEQUENCE [LARGE SCALE GENOMIC DNA]</scope>
    <source>
        <strain evidence="1 2">PAP088</strain>
    </source>
</reference>
<organism evidence="1 2">
    <name type="scientific">Mycobacteroides abscessus</name>
    <dbReference type="NCBI Taxonomy" id="36809"/>
    <lineage>
        <taxon>Bacteria</taxon>
        <taxon>Bacillati</taxon>
        <taxon>Actinomycetota</taxon>
        <taxon>Actinomycetes</taxon>
        <taxon>Mycobacteriales</taxon>
        <taxon>Mycobacteriaceae</taxon>
        <taxon>Mycobacteroides</taxon>
    </lineage>
</organism>
<dbReference type="AlphaFoldDB" id="A0A0U1B064"/>
<dbReference type="RefSeq" id="WP_005058344.1">
    <property type="nucleotide sequence ID" value="NZ_AP022621.1"/>
</dbReference>
<evidence type="ECO:0000313" key="2">
    <source>
        <dbReference type="Proteomes" id="UP000045782"/>
    </source>
</evidence>
<dbReference type="Proteomes" id="UP000045782">
    <property type="component" value="Unassembled WGS sequence"/>
</dbReference>
<protein>
    <submittedName>
        <fullName evidence="1">Uncharacterized protein</fullName>
    </submittedName>
</protein>
<proteinExistence type="predicted"/>
<evidence type="ECO:0000313" key="1">
    <source>
        <dbReference type="EMBL" id="CPV37188.1"/>
    </source>
</evidence>
<gene>
    <name evidence="1" type="ORF">ERS075579_00880</name>
</gene>
<sequence length="96" mass="10470">MSSLVKAVDPIVPGRSADLRQAQYYQDILGELHSAAQRELDEHLAALERRKQSGKPSNLARLHRLVGAKRAELAALDQLLVALSERFGDHSSLSAG</sequence>